<keyword evidence="7" id="KW-0539">Nucleus</keyword>
<dbReference type="EMBL" id="MU253749">
    <property type="protein sequence ID" value="KAG9248424.1"/>
    <property type="molecule type" value="Genomic_DNA"/>
</dbReference>
<evidence type="ECO:0000259" key="10">
    <source>
        <dbReference type="PROSITE" id="PS51281"/>
    </source>
</evidence>
<keyword evidence="5" id="KW-0677">Repeat</keyword>
<dbReference type="Gene3D" id="3.80.10.10">
    <property type="entry name" value="Ribonuclease Inhibitor"/>
    <property type="match status" value="1"/>
</dbReference>
<comment type="caution">
    <text evidence="11">The sequence shown here is derived from an EMBL/GenBank/DDBJ whole genome shotgun (WGS) entry which is preliminary data.</text>
</comment>
<keyword evidence="12" id="KW-1185">Reference proteome</keyword>
<evidence type="ECO:0000256" key="2">
    <source>
        <dbReference type="ARBA" id="ARBA00009285"/>
    </source>
</evidence>
<reference evidence="11" key="1">
    <citation type="journal article" date="2021" name="IMA Fungus">
        <title>Genomic characterization of three marine fungi, including Emericellopsis atlantica sp. nov. with signatures of a generalist lifestyle and marine biomass degradation.</title>
        <authorList>
            <person name="Hagestad O.C."/>
            <person name="Hou L."/>
            <person name="Andersen J.H."/>
            <person name="Hansen E.H."/>
            <person name="Altermark B."/>
            <person name="Li C."/>
            <person name="Kuhnert E."/>
            <person name="Cox R.J."/>
            <person name="Crous P.W."/>
            <person name="Spatafora J.W."/>
            <person name="Lail K."/>
            <person name="Amirebrahimi M."/>
            <person name="Lipzen A."/>
            <person name="Pangilinan J."/>
            <person name="Andreopoulos W."/>
            <person name="Hayes R.D."/>
            <person name="Ng V."/>
            <person name="Grigoriev I.V."/>
            <person name="Jackson S.A."/>
            <person name="Sutton T.D.S."/>
            <person name="Dobson A.D.W."/>
            <person name="Rama T."/>
        </authorList>
    </citation>
    <scope>NUCLEOTIDE SEQUENCE</scope>
    <source>
        <strain evidence="11">TRa3180A</strain>
    </source>
</reference>
<proteinExistence type="inferred from homology"/>
<dbReference type="GO" id="GO:0003723">
    <property type="term" value="F:RNA binding"/>
    <property type="evidence" value="ECO:0007669"/>
    <property type="project" value="TreeGrafter"/>
</dbReference>
<dbReference type="InterPro" id="IPR018222">
    <property type="entry name" value="Nuclear_transport_factor_2_euk"/>
</dbReference>
<sequence length="653" mass="71271">MQTLESRITAPRGPRNPNPSTRTGGSHRSGIQKRSSTPRPRVDKDGDLVMDSDATKSGKGGIERVRGRGAGRGRAASTRASNPGRSKAAVERGISTSQVNLVNGSSSQVQVDGLHGSKAVNNPDGGLEALCGFLERKAAGLDAASNRVVKIKKSQLRGGSVFLTASAEDIAEILKLNGFKFAGSDLVIKEVERKDGVKEPSAQAQGVKERMKAALSKRYDSALKLLNLSDLVQDPDLQAVDISVLSADNVVKFFSALMQLFGDMLEENRQKRNTVTSISIANNGLDTVSNIYAIGNTFPHLKNLDLSGNNFASTKSLEGLKHKFRSLENLVLTNNPIVIQEPAFGEQVISWLPKLLLLNEVPVRTPEQVFATSTPIPISTPDFRDVGQVGETFIRALKTNYDGDRNALLAAYYDDQSVFSLAINMTAPRNREHITPVPAWSAYTKFNHNLDRINHTIARMNRRFVGVQAIQATWAELPATRHPNLNQSDKYIIECRPQAGLPDPSGRSSRGVDGLLITVHGEFEEQNSKVEDRALRSFSRTFVLGPGVPGGVPIRVISDMMALRAHAPLAHPSPAVVQAQAAQIQEPAQQQTPTDQEKEFMANQLMEKTGMTLEYTIMCLQDNTWNLEQAYMKFQTVEPSLPPIAFINGVVPK</sequence>
<dbReference type="PANTHER" id="PTHR10662:SF22">
    <property type="entry name" value="NUCLEAR RNA EXPORT FACTOR 1"/>
    <property type="match status" value="1"/>
</dbReference>
<evidence type="ECO:0000313" key="11">
    <source>
        <dbReference type="EMBL" id="KAG9248424.1"/>
    </source>
</evidence>
<accession>A0A9P7ZAD9</accession>
<dbReference type="InterPro" id="IPR005637">
    <property type="entry name" value="TAP_C_dom"/>
</dbReference>
<dbReference type="InterPro" id="IPR032710">
    <property type="entry name" value="NTF2-like_dom_sf"/>
</dbReference>
<evidence type="ECO:0000256" key="3">
    <source>
        <dbReference type="ARBA" id="ARBA00022448"/>
    </source>
</evidence>
<dbReference type="PROSITE" id="PS51450">
    <property type="entry name" value="LRR"/>
    <property type="match status" value="1"/>
</dbReference>
<dbReference type="InterPro" id="IPR057125">
    <property type="entry name" value="NXF1/2/3/5-like_LRR"/>
</dbReference>
<keyword evidence="4" id="KW-0433">Leucine-rich repeat</keyword>
<dbReference type="InterPro" id="IPR032675">
    <property type="entry name" value="LRR_dom_sf"/>
</dbReference>
<evidence type="ECO:0000256" key="1">
    <source>
        <dbReference type="ARBA" id="ARBA00004123"/>
    </source>
</evidence>
<dbReference type="CDD" id="cd14342">
    <property type="entry name" value="UBA_TAP-C"/>
    <property type="match status" value="1"/>
</dbReference>
<dbReference type="Gene3D" id="1.10.8.10">
    <property type="entry name" value="DNA helicase RuvA subunit, C-terminal domain"/>
    <property type="match status" value="1"/>
</dbReference>
<evidence type="ECO:0000256" key="4">
    <source>
        <dbReference type="ARBA" id="ARBA00022614"/>
    </source>
</evidence>
<comment type="similarity">
    <text evidence="2">Belongs to the NXF family.</text>
</comment>
<feature type="compositionally biased region" description="Basic and acidic residues" evidence="8">
    <location>
        <begin position="40"/>
        <end position="66"/>
    </location>
</feature>
<evidence type="ECO:0000256" key="8">
    <source>
        <dbReference type="SAM" id="MobiDB-lite"/>
    </source>
</evidence>
<dbReference type="Pfam" id="PF03943">
    <property type="entry name" value="TAP_C"/>
    <property type="match status" value="1"/>
</dbReference>
<organism evidence="11 12">
    <name type="scientific">Calycina marina</name>
    <dbReference type="NCBI Taxonomy" id="1763456"/>
    <lineage>
        <taxon>Eukaryota</taxon>
        <taxon>Fungi</taxon>
        <taxon>Dikarya</taxon>
        <taxon>Ascomycota</taxon>
        <taxon>Pezizomycotina</taxon>
        <taxon>Leotiomycetes</taxon>
        <taxon>Helotiales</taxon>
        <taxon>Pezizellaceae</taxon>
        <taxon>Calycina</taxon>
    </lineage>
</organism>
<dbReference type="InterPro" id="IPR001611">
    <property type="entry name" value="Leu-rich_rpt"/>
</dbReference>
<evidence type="ECO:0000256" key="7">
    <source>
        <dbReference type="ARBA" id="ARBA00023242"/>
    </source>
</evidence>
<dbReference type="Pfam" id="PF22602">
    <property type="entry name" value="NXF_NTF2"/>
    <property type="match status" value="1"/>
</dbReference>
<dbReference type="PROSITE" id="PS51281">
    <property type="entry name" value="TAP_C"/>
    <property type="match status" value="1"/>
</dbReference>
<comment type="subcellular location">
    <subcellularLocation>
        <location evidence="1">Nucleus</location>
    </subcellularLocation>
</comment>
<evidence type="ECO:0000313" key="12">
    <source>
        <dbReference type="Proteomes" id="UP000887226"/>
    </source>
</evidence>
<dbReference type="InterPro" id="IPR009060">
    <property type="entry name" value="UBA-like_sf"/>
</dbReference>
<dbReference type="SUPFAM" id="SSF46934">
    <property type="entry name" value="UBA-like"/>
    <property type="match status" value="1"/>
</dbReference>
<dbReference type="InterPro" id="IPR002075">
    <property type="entry name" value="NTF2_dom"/>
</dbReference>
<dbReference type="AlphaFoldDB" id="A0A9P7ZAD9"/>
<name>A0A9P7ZAD9_9HELO</name>
<evidence type="ECO:0000256" key="5">
    <source>
        <dbReference type="ARBA" id="ARBA00022737"/>
    </source>
</evidence>
<dbReference type="Gene3D" id="3.10.450.50">
    <property type="match status" value="1"/>
</dbReference>
<keyword evidence="6" id="KW-0509">mRNA transport</keyword>
<dbReference type="PANTHER" id="PTHR10662">
    <property type="entry name" value="NUCLEAR RNA EXPORT FACTOR"/>
    <property type="match status" value="1"/>
</dbReference>
<feature type="region of interest" description="Disordered" evidence="8">
    <location>
        <begin position="1"/>
        <end position="89"/>
    </location>
</feature>
<gene>
    <name evidence="11" type="ORF">BJ878DRAFT_488250</name>
</gene>
<dbReference type="OrthoDB" id="25872at2759"/>
<feature type="domain" description="NTF2" evidence="9">
    <location>
        <begin position="389"/>
        <end position="563"/>
    </location>
</feature>
<dbReference type="GO" id="GO:0016973">
    <property type="term" value="P:poly(A)+ mRNA export from nucleus"/>
    <property type="evidence" value="ECO:0007669"/>
    <property type="project" value="TreeGrafter"/>
</dbReference>
<dbReference type="SUPFAM" id="SSF54427">
    <property type="entry name" value="NTF2-like"/>
    <property type="match status" value="1"/>
</dbReference>
<feature type="domain" description="TAP-C" evidence="10">
    <location>
        <begin position="596"/>
        <end position="649"/>
    </location>
</feature>
<keyword evidence="3" id="KW-0813">Transport</keyword>
<dbReference type="FunFam" id="3.10.450.50:FF:000013">
    <property type="entry name" value="mRNA export factor mex67"/>
    <property type="match status" value="1"/>
</dbReference>
<protein>
    <submittedName>
        <fullName evidence="11">Uncharacterized protein</fullName>
    </submittedName>
</protein>
<dbReference type="SUPFAM" id="SSF52058">
    <property type="entry name" value="L domain-like"/>
    <property type="match status" value="1"/>
</dbReference>
<dbReference type="Pfam" id="PF24048">
    <property type="entry name" value="LRR_NXF1-5"/>
    <property type="match status" value="1"/>
</dbReference>
<dbReference type="GO" id="GO:0005634">
    <property type="term" value="C:nucleus"/>
    <property type="evidence" value="ECO:0007669"/>
    <property type="project" value="UniProtKB-SubCell"/>
</dbReference>
<dbReference type="InterPro" id="IPR030217">
    <property type="entry name" value="NXF_fam"/>
</dbReference>
<dbReference type="PROSITE" id="PS50177">
    <property type="entry name" value="NTF2_DOMAIN"/>
    <property type="match status" value="1"/>
</dbReference>
<evidence type="ECO:0000256" key="6">
    <source>
        <dbReference type="ARBA" id="ARBA00022816"/>
    </source>
</evidence>
<evidence type="ECO:0000259" key="9">
    <source>
        <dbReference type="PROSITE" id="PS50177"/>
    </source>
</evidence>
<dbReference type="SMART" id="SM00804">
    <property type="entry name" value="TAP_C"/>
    <property type="match status" value="1"/>
</dbReference>
<dbReference type="Proteomes" id="UP000887226">
    <property type="component" value="Unassembled WGS sequence"/>
</dbReference>